<protein>
    <submittedName>
        <fullName evidence="1">Uncharacterized protein</fullName>
    </submittedName>
</protein>
<dbReference type="EMBL" id="LAZR01000129">
    <property type="protein sequence ID" value="KKN88404.1"/>
    <property type="molecule type" value="Genomic_DNA"/>
</dbReference>
<evidence type="ECO:0000313" key="1">
    <source>
        <dbReference type="EMBL" id="KKN88404.1"/>
    </source>
</evidence>
<dbReference type="AlphaFoldDB" id="A0A0F9U9V1"/>
<comment type="caution">
    <text evidence="1">The sequence shown here is derived from an EMBL/GenBank/DDBJ whole genome shotgun (WGS) entry which is preliminary data.</text>
</comment>
<reference evidence="1" key="1">
    <citation type="journal article" date="2015" name="Nature">
        <title>Complex archaea that bridge the gap between prokaryotes and eukaryotes.</title>
        <authorList>
            <person name="Spang A."/>
            <person name="Saw J.H."/>
            <person name="Jorgensen S.L."/>
            <person name="Zaremba-Niedzwiedzka K."/>
            <person name="Martijn J."/>
            <person name="Lind A.E."/>
            <person name="van Eijk R."/>
            <person name="Schleper C."/>
            <person name="Guy L."/>
            <person name="Ettema T.J."/>
        </authorList>
    </citation>
    <scope>NUCLEOTIDE SEQUENCE</scope>
</reference>
<accession>A0A0F9U9V1</accession>
<organism evidence="1">
    <name type="scientific">marine sediment metagenome</name>
    <dbReference type="NCBI Taxonomy" id="412755"/>
    <lineage>
        <taxon>unclassified sequences</taxon>
        <taxon>metagenomes</taxon>
        <taxon>ecological metagenomes</taxon>
    </lineage>
</organism>
<name>A0A0F9U9V1_9ZZZZ</name>
<sequence length="89" mass="9973">MRTITKNPAPETKKPVATVADMDRHNLFKVASYADWYGITDNHDWPVVNLRSHTLWPPDWLKRKVSEVLADGDSLTIGPEVKDGSASDV</sequence>
<proteinExistence type="predicted"/>
<gene>
    <name evidence="1" type="ORF">LCGC14_0249670</name>
</gene>